<dbReference type="AlphaFoldDB" id="A0A0C2GY14"/>
<dbReference type="Pfam" id="PF05823">
    <property type="entry name" value="Gp-FAR-1"/>
    <property type="match status" value="1"/>
</dbReference>
<keyword evidence="4" id="KW-0964">Secreted</keyword>
<evidence type="ECO:0000256" key="4">
    <source>
        <dbReference type="ARBA" id="ARBA00022525"/>
    </source>
</evidence>
<keyword evidence="6" id="KW-0175">Coiled coil</keyword>
<dbReference type="PANTHER" id="PTHR31418:SF7">
    <property type="entry name" value="FATTY-ACID AND RETINOL-BINDING PROTEIN 1"/>
    <property type="match status" value="1"/>
</dbReference>
<gene>
    <name evidence="8" type="ORF">ANCDUO_05725</name>
</gene>
<proteinExistence type="inferred from homology"/>
<dbReference type="Proteomes" id="UP000054047">
    <property type="component" value="Unassembled WGS sequence"/>
</dbReference>
<keyword evidence="9" id="KW-1185">Reference proteome</keyword>
<dbReference type="PANTHER" id="PTHR31418">
    <property type="entry name" value="FATTY-ACID AND RETINOL-BINDING PROTEIN 1"/>
    <property type="match status" value="1"/>
</dbReference>
<evidence type="ECO:0000256" key="3">
    <source>
        <dbReference type="ARBA" id="ARBA00017453"/>
    </source>
</evidence>
<dbReference type="EMBL" id="KN728326">
    <property type="protein sequence ID" value="KIH63969.1"/>
    <property type="molecule type" value="Genomic_DNA"/>
</dbReference>
<keyword evidence="5" id="KW-0732">Signal</keyword>
<organism evidence="8 9">
    <name type="scientific">Ancylostoma duodenale</name>
    <dbReference type="NCBI Taxonomy" id="51022"/>
    <lineage>
        <taxon>Eukaryota</taxon>
        <taxon>Metazoa</taxon>
        <taxon>Ecdysozoa</taxon>
        <taxon>Nematoda</taxon>
        <taxon>Chromadorea</taxon>
        <taxon>Rhabditida</taxon>
        <taxon>Rhabditina</taxon>
        <taxon>Rhabditomorpha</taxon>
        <taxon>Strongyloidea</taxon>
        <taxon>Ancylostomatidae</taxon>
        <taxon>Ancylostomatinae</taxon>
        <taxon>Ancylostoma</taxon>
    </lineage>
</organism>
<dbReference type="OrthoDB" id="5808308at2759"/>
<protein>
    <recommendedName>
        <fullName evidence="3">Fatty-acid and retinol-binding protein 1</fullName>
    </recommendedName>
</protein>
<dbReference type="GO" id="GO:0008289">
    <property type="term" value="F:lipid binding"/>
    <property type="evidence" value="ECO:0007669"/>
    <property type="project" value="UniProtKB-KW"/>
</dbReference>
<evidence type="ECO:0000256" key="5">
    <source>
        <dbReference type="ARBA" id="ARBA00022729"/>
    </source>
</evidence>
<evidence type="ECO:0000256" key="2">
    <source>
        <dbReference type="ARBA" id="ARBA00006648"/>
    </source>
</evidence>
<evidence type="ECO:0000313" key="8">
    <source>
        <dbReference type="EMBL" id="KIH63969.1"/>
    </source>
</evidence>
<dbReference type="InterPro" id="IPR008632">
    <property type="entry name" value="Gp-FAR-1"/>
</dbReference>
<evidence type="ECO:0000256" key="1">
    <source>
        <dbReference type="ARBA" id="ARBA00004613"/>
    </source>
</evidence>
<name>A0A0C2GY14_9BILA</name>
<evidence type="ECO:0000256" key="7">
    <source>
        <dbReference type="ARBA" id="ARBA00023121"/>
    </source>
</evidence>
<dbReference type="Gene3D" id="1.20.120.1100">
    <property type="match status" value="1"/>
</dbReference>
<evidence type="ECO:0000313" key="9">
    <source>
        <dbReference type="Proteomes" id="UP000054047"/>
    </source>
</evidence>
<sequence length="151" mass="16791">MCHFLEAYLSEFFPKEIREFFNGLSDAEKAIIKDVSKNYASSKNEEESLAALKKKSPELGAKAEKLHATVKGHMEAMGAEAKAFAKEIIAGAREFHAQIIVGENPSPAEIKEKLQSAIDKYNALSDAAKKDLQKQCPHFASVFRSKRTEVF</sequence>
<evidence type="ECO:0000256" key="6">
    <source>
        <dbReference type="ARBA" id="ARBA00023054"/>
    </source>
</evidence>
<accession>A0A0C2GY14</accession>
<comment type="similarity">
    <text evidence="2">Belongs to the fatty-acid and retinol-binding protein (FARBP) family.</text>
</comment>
<reference evidence="8 9" key="1">
    <citation type="submission" date="2013-12" db="EMBL/GenBank/DDBJ databases">
        <title>Draft genome of the parsitic nematode Ancylostoma duodenale.</title>
        <authorList>
            <person name="Mitreva M."/>
        </authorList>
    </citation>
    <scope>NUCLEOTIDE SEQUENCE [LARGE SCALE GENOMIC DNA]</scope>
    <source>
        <strain evidence="8 9">Zhejiang</strain>
    </source>
</reference>
<keyword evidence="7" id="KW-0446">Lipid-binding</keyword>
<dbReference type="GO" id="GO:0005576">
    <property type="term" value="C:extracellular region"/>
    <property type="evidence" value="ECO:0007669"/>
    <property type="project" value="UniProtKB-SubCell"/>
</dbReference>
<comment type="subcellular location">
    <subcellularLocation>
        <location evidence="1">Secreted</location>
    </subcellularLocation>
</comment>